<comment type="similarity">
    <text evidence="4">Belongs to the metallophosphoesterase superfamily.</text>
</comment>
<proteinExistence type="inferred from homology"/>
<evidence type="ECO:0000256" key="5">
    <source>
        <dbReference type="SAM" id="Phobius"/>
    </source>
</evidence>
<dbReference type="AlphaFoldDB" id="A0A1G9S581"/>
<dbReference type="GO" id="GO:0008758">
    <property type="term" value="F:UDP-2,3-diacylglucosamine hydrolase activity"/>
    <property type="evidence" value="ECO:0007669"/>
    <property type="project" value="TreeGrafter"/>
</dbReference>
<dbReference type="InterPro" id="IPR051158">
    <property type="entry name" value="Metallophosphoesterase_sf"/>
</dbReference>
<dbReference type="EMBL" id="FNGW01000008">
    <property type="protein sequence ID" value="SDM30552.1"/>
    <property type="molecule type" value="Genomic_DNA"/>
</dbReference>
<dbReference type="GO" id="GO:0009245">
    <property type="term" value="P:lipid A biosynthetic process"/>
    <property type="evidence" value="ECO:0007669"/>
    <property type="project" value="TreeGrafter"/>
</dbReference>
<dbReference type="GO" id="GO:0016020">
    <property type="term" value="C:membrane"/>
    <property type="evidence" value="ECO:0007669"/>
    <property type="project" value="GOC"/>
</dbReference>
<keyword evidence="8" id="KW-1185">Reference proteome</keyword>
<organism evidence="7 8">
    <name type="scientific">Romboutsia lituseburensis DSM 797</name>
    <dbReference type="NCBI Taxonomy" id="1121325"/>
    <lineage>
        <taxon>Bacteria</taxon>
        <taxon>Bacillati</taxon>
        <taxon>Bacillota</taxon>
        <taxon>Clostridia</taxon>
        <taxon>Peptostreptococcales</taxon>
        <taxon>Peptostreptococcaceae</taxon>
        <taxon>Romboutsia</taxon>
    </lineage>
</organism>
<sequence>MKIINKILKIVLVFIVSILILSAALFGYSKYVEPKLLTVKNYEINENKDKSTKMIKVVQFTDSQLGDFYKLSQLDDVVEKINNQNPDVVVFTGDLIDKMSEYEEKEDVSNALSKISANLGKFAIWGNHDYGGGGHKYYENIMEKAGFKVLVNETIEIALNNNQSLSISGLDEAMFGSPDSELLIKNMKKSDFNLLLLHEPDLIDEFKNSNVNLALAGHSHGGQVAVPFMGAIITPPIAKKYTKGFYDIEKDIKLYVNTGLGNTKMPYRFMNIPQISIFNISI</sequence>
<name>A0A1G9S581_9FIRM</name>
<keyword evidence="5" id="KW-0472">Membrane</keyword>
<dbReference type="RefSeq" id="WP_092727209.1">
    <property type="nucleotide sequence ID" value="NZ_FNGW01000008.1"/>
</dbReference>
<dbReference type="SUPFAM" id="SSF56300">
    <property type="entry name" value="Metallo-dependent phosphatases"/>
    <property type="match status" value="1"/>
</dbReference>
<protein>
    <recommendedName>
        <fullName evidence="6">Calcineurin-like phosphoesterase domain-containing protein</fullName>
    </recommendedName>
</protein>
<dbReference type="PANTHER" id="PTHR31302">
    <property type="entry name" value="TRANSMEMBRANE PROTEIN WITH METALLOPHOSPHOESTERASE DOMAIN-RELATED"/>
    <property type="match status" value="1"/>
</dbReference>
<keyword evidence="3" id="KW-0378">Hydrolase</keyword>
<accession>A0A1G9S581</accession>
<keyword evidence="5" id="KW-1133">Transmembrane helix</keyword>
<feature type="domain" description="Calcineurin-like phosphoesterase" evidence="6">
    <location>
        <begin position="56"/>
        <end position="221"/>
    </location>
</feature>
<dbReference type="FunFam" id="3.60.21.10:FF:000028">
    <property type="entry name" value="Putative metallophosphoesterase"/>
    <property type="match status" value="1"/>
</dbReference>
<evidence type="ECO:0000259" key="6">
    <source>
        <dbReference type="Pfam" id="PF00149"/>
    </source>
</evidence>
<dbReference type="GO" id="GO:0046872">
    <property type="term" value="F:metal ion binding"/>
    <property type="evidence" value="ECO:0007669"/>
    <property type="project" value="UniProtKB-KW"/>
</dbReference>
<evidence type="ECO:0000256" key="2">
    <source>
        <dbReference type="ARBA" id="ARBA00022723"/>
    </source>
</evidence>
<keyword evidence="5" id="KW-0812">Transmembrane</keyword>
<feature type="transmembrane region" description="Helical" evidence="5">
    <location>
        <begin position="7"/>
        <end position="28"/>
    </location>
</feature>
<dbReference type="InterPro" id="IPR004843">
    <property type="entry name" value="Calcineurin-like_PHP"/>
</dbReference>
<evidence type="ECO:0000256" key="4">
    <source>
        <dbReference type="ARBA" id="ARBA00061089"/>
    </source>
</evidence>
<dbReference type="Pfam" id="PF00149">
    <property type="entry name" value="Metallophos"/>
    <property type="match status" value="1"/>
</dbReference>
<dbReference type="InterPro" id="IPR029052">
    <property type="entry name" value="Metallo-depent_PP-like"/>
</dbReference>
<dbReference type="CDD" id="cd07385">
    <property type="entry name" value="MPP_YkuE_C"/>
    <property type="match status" value="1"/>
</dbReference>
<gene>
    <name evidence="7" type="ORF">SAMN04515677_10891</name>
</gene>
<dbReference type="Gene3D" id="3.60.21.10">
    <property type="match status" value="1"/>
</dbReference>
<keyword evidence="2" id="KW-0479">Metal-binding</keyword>
<dbReference type="PANTHER" id="PTHR31302:SF25">
    <property type="entry name" value="PHOSPHOESTERASE"/>
    <property type="match status" value="1"/>
</dbReference>
<comment type="cofactor">
    <cofactor evidence="1">
        <name>a divalent metal cation</name>
        <dbReference type="ChEBI" id="CHEBI:60240"/>
    </cofactor>
</comment>
<evidence type="ECO:0000313" key="7">
    <source>
        <dbReference type="EMBL" id="SDM30552.1"/>
    </source>
</evidence>
<evidence type="ECO:0000313" key="8">
    <source>
        <dbReference type="Proteomes" id="UP000199068"/>
    </source>
</evidence>
<evidence type="ECO:0000256" key="1">
    <source>
        <dbReference type="ARBA" id="ARBA00001968"/>
    </source>
</evidence>
<dbReference type="Proteomes" id="UP000199068">
    <property type="component" value="Unassembled WGS sequence"/>
</dbReference>
<evidence type="ECO:0000256" key="3">
    <source>
        <dbReference type="ARBA" id="ARBA00022801"/>
    </source>
</evidence>
<reference evidence="7 8" key="1">
    <citation type="submission" date="2016-10" db="EMBL/GenBank/DDBJ databases">
        <authorList>
            <person name="de Groot N.N."/>
        </authorList>
    </citation>
    <scope>NUCLEOTIDE SEQUENCE [LARGE SCALE GENOMIC DNA]</scope>
    <source>
        <strain evidence="7 8">DSM 797</strain>
    </source>
</reference>